<dbReference type="CDD" id="cd03399">
    <property type="entry name" value="SPFH_flotillin"/>
    <property type="match status" value="1"/>
</dbReference>
<keyword evidence="7" id="KW-0812">Transmembrane</keyword>
<dbReference type="InterPro" id="IPR036013">
    <property type="entry name" value="Band_7/SPFH_dom_sf"/>
</dbReference>
<keyword evidence="6" id="KW-0175">Coiled coil</keyword>
<dbReference type="Pfam" id="PF15975">
    <property type="entry name" value="Flot"/>
    <property type="match status" value="1"/>
</dbReference>
<evidence type="ECO:0000256" key="6">
    <source>
        <dbReference type="SAM" id="Coils"/>
    </source>
</evidence>
<comment type="subcellular location">
    <subcellularLocation>
        <location evidence="2">Cell membrane</location>
    </subcellularLocation>
    <subcellularLocation>
        <location evidence="1">Membrane</location>
        <topology evidence="1">Single-pass membrane protein</topology>
    </subcellularLocation>
</comment>
<dbReference type="SUPFAM" id="SSF117892">
    <property type="entry name" value="Band 7/SPFH domain"/>
    <property type="match status" value="1"/>
</dbReference>
<dbReference type="AlphaFoldDB" id="A0A7G6K7U2"/>
<dbReference type="FunFam" id="3.30.479.30:FF:000014">
    <property type="entry name" value="Inner membrane protein YqiK"/>
    <property type="match status" value="1"/>
</dbReference>
<dbReference type="PANTHER" id="PTHR13806">
    <property type="entry name" value="FLOTILLIN-RELATED"/>
    <property type="match status" value="1"/>
</dbReference>
<name>A0A7G6K7U2_SHIBO</name>
<dbReference type="InterPro" id="IPR027705">
    <property type="entry name" value="Flotillin_fam"/>
</dbReference>
<evidence type="ECO:0000313" key="9">
    <source>
        <dbReference type="EMBL" id="QNC63285.1"/>
    </source>
</evidence>
<evidence type="ECO:0000259" key="8">
    <source>
        <dbReference type="SMART" id="SM00244"/>
    </source>
</evidence>
<organism evidence="9 10">
    <name type="scientific">Shigella boydii</name>
    <dbReference type="NCBI Taxonomy" id="621"/>
    <lineage>
        <taxon>Bacteria</taxon>
        <taxon>Pseudomonadati</taxon>
        <taxon>Pseudomonadota</taxon>
        <taxon>Gammaproteobacteria</taxon>
        <taxon>Enterobacterales</taxon>
        <taxon>Enterobacteriaceae</taxon>
        <taxon>Shigella</taxon>
    </lineage>
</organism>
<feature type="domain" description="Band 7" evidence="8">
    <location>
        <begin position="30"/>
        <end position="199"/>
    </location>
</feature>
<keyword evidence="7" id="KW-1133">Transmembrane helix</keyword>
<evidence type="ECO:0000256" key="3">
    <source>
        <dbReference type="ARBA" id="ARBA00007161"/>
    </source>
</evidence>
<dbReference type="EMBL" id="CP049278">
    <property type="protein sequence ID" value="QNC63285.1"/>
    <property type="molecule type" value="Genomic_DNA"/>
</dbReference>
<dbReference type="InterPro" id="IPR031905">
    <property type="entry name" value="Flotillin_C"/>
</dbReference>
<dbReference type="Gene3D" id="3.30.479.30">
    <property type="entry name" value="Band 7 domain"/>
    <property type="match status" value="1"/>
</dbReference>
<comment type="similarity">
    <text evidence="3">Belongs to the band 7/mec-2 family. Flotillin subfamily.</text>
</comment>
<reference evidence="9 10" key="1">
    <citation type="submission" date="2020-08" db="EMBL/GenBank/DDBJ databases">
        <title>Complete genome sequencing of Shigella boydii.</title>
        <authorList>
            <person name="Hazen T.H."/>
            <person name="Michalski J.M."/>
            <person name="Rasko D.A."/>
        </authorList>
    </citation>
    <scope>NUCLEOTIDE SEQUENCE [LARGE SCALE GENOMIC DNA]</scope>
    <source>
        <strain evidence="9 10">600690</strain>
    </source>
</reference>
<accession>A0A7G6K7U2</accession>
<feature type="transmembrane region" description="Helical" evidence="7">
    <location>
        <begin position="12"/>
        <end position="32"/>
    </location>
</feature>
<gene>
    <name evidence="9" type="ORF">G5S56_20680</name>
</gene>
<evidence type="ECO:0000313" key="10">
    <source>
        <dbReference type="Proteomes" id="UP000515238"/>
    </source>
</evidence>
<evidence type="ECO:0000256" key="2">
    <source>
        <dbReference type="ARBA" id="ARBA00004236"/>
    </source>
</evidence>
<dbReference type="SMART" id="SM00244">
    <property type="entry name" value="PHB"/>
    <property type="match status" value="1"/>
</dbReference>
<evidence type="ECO:0000256" key="5">
    <source>
        <dbReference type="ARBA" id="ARBA00023136"/>
    </source>
</evidence>
<dbReference type="GO" id="GO:0005886">
    <property type="term" value="C:plasma membrane"/>
    <property type="evidence" value="ECO:0007669"/>
    <property type="project" value="UniProtKB-SubCell"/>
</dbReference>
<feature type="coiled-coil region" evidence="6">
    <location>
        <begin position="377"/>
        <end position="428"/>
    </location>
</feature>
<keyword evidence="4" id="KW-1003">Cell membrane</keyword>
<evidence type="ECO:0000256" key="1">
    <source>
        <dbReference type="ARBA" id="ARBA00004167"/>
    </source>
</evidence>
<dbReference type="InterPro" id="IPR001107">
    <property type="entry name" value="Band_7"/>
</dbReference>
<sequence length="544" mass="59699">MDDIVNSVPSWMFTAIIAVCVLLIIGIIFARLYRRASAEQAFVRTGLGGQKVVMSGGAIVMPIFHEIIPINMNTLKLEVSRSTIDSLITKDRMRVDVVVAFFVRVKPSVEGIATAAQTLGQRTLSPEDLRMLVEDKFVDALRATAAQMTMHELQDTRENFVQGVQNTVAEDLSKNGLELESVSLTNFNQTSKEHFNPNNAFDAEGLTKLTQETERRRRERNEVEQDVEVAVREKNRDALSRKLEIEQQEAFMTLEQEQQVKTRTAEQNAKIAAFEAERRRKAEQTRILAERQIQETEIDREQAVRSRKVEAEREVRIKEIEQQQVTEIANQTKSIAIAAKSEQQSQAEAVSAQQNVETTRQTAEADRAKQVALIAAAQDAETKAVELTVRAKAEKEAAEMQAAAIVELAEATRKKGLAEAEAQRALNDAINVLSDEQTSLKFKLALLQALPAVIEKSVEPMKSIDGIKIIQVDGLNRGSAAGDANTGNVGGGNLAEQALSAALSYRTQAPLIDSLLNEIGVSGGSLAALTSPLTSTTPVAENVE</sequence>
<protein>
    <submittedName>
        <fullName evidence="9">Flotillin family protein</fullName>
    </submittedName>
</protein>
<evidence type="ECO:0000256" key="4">
    <source>
        <dbReference type="ARBA" id="ARBA00022475"/>
    </source>
</evidence>
<keyword evidence="5 7" id="KW-0472">Membrane</keyword>
<evidence type="ECO:0000256" key="7">
    <source>
        <dbReference type="SAM" id="Phobius"/>
    </source>
</evidence>
<dbReference type="Pfam" id="PF01145">
    <property type="entry name" value="Band_7"/>
    <property type="match status" value="1"/>
</dbReference>
<dbReference type="PANTHER" id="PTHR13806:SF31">
    <property type="entry name" value="FLOTILLIN-LIKE PROTEIN 1-RELATED"/>
    <property type="match status" value="1"/>
</dbReference>
<proteinExistence type="inferred from homology"/>
<dbReference type="RefSeq" id="WP_078167174.1">
    <property type="nucleotide sequence ID" value="NZ_CP049278.1"/>
</dbReference>
<dbReference type="Proteomes" id="UP000515238">
    <property type="component" value="Chromosome"/>
</dbReference>
<feature type="transmembrane region" description="Helical" evidence="7">
    <location>
        <begin position="52"/>
        <end position="72"/>
    </location>
</feature>